<dbReference type="Gene3D" id="2.60.40.10">
    <property type="entry name" value="Immunoglobulins"/>
    <property type="match status" value="1"/>
</dbReference>
<dbReference type="SMART" id="SM00409">
    <property type="entry name" value="IG"/>
    <property type="match status" value="1"/>
</dbReference>
<dbReference type="InterPro" id="IPR007110">
    <property type="entry name" value="Ig-like_dom"/>
</dbReference>
<keyword evidence="6" id="KW-0732">Signal</keyword>
<dbReference type="PANTHER" id="PTHR11860">
    <property type="entry name" value="POLYMERIC-IMMUNOGLOBULIN RECEPTOR"/>
    <property type="match status" value="1"/>
</dbReference>
<dbReference type="EMBL" id="JAUPFM010000022">
    <property type="protein sequence ID" value="KAK2815867.1"/>
    <property type="molecule type" value="Genomic_DNA"/>
</dbReference>
<evidence type="ECO:0000313" key="9">
    <source>
        <dbReference type="Proteomes" id="UP001187415"/>
    </source>
</evidence>
<dbReference type="AlphaFoldDB" id="A0AA88LKE1"/>
<dbReference type="GO" id="GO:0005886">
    <property type="term" value="C:plasma membrane"/>
    <property type="evidence" value="ECO:0007669"/>
    <property type="project" value="TreeGrafter"/>
</dbReference>
<evidence type="ECO:0000256" key="5">
    <source>
        <dbReference type="SAM" id="Phobius"/>
    </source>
</evidence>
<evidence type="ECO:0000256" key="3">
    <source>
        <dbReference type="ARBA" id="ARBA00023136"/>
    </source>
</evidence>
<dbReference type="GO" id="GO:0004888">
    <property type="term" value="F:transmembrane signaling receptor activity"/>
    <property type="evidence" value="ECO:0007669"/>
    <property type="project" value="TreeGrafter"/>
</dbReference>
<evidence type="ECO:0000256" key="4">
    <source>
        <dbReference type="SAM" id="MobiDB-lite"/>
    </source>
</evidence>
<dbReference type="PANTHER" id="PTHR11860:SF118">
    <property type="entry name" value="CMRF35-LIKE MOLECULE 3-RELATED"/>
    <property type="match status" value="1"/>
</dbReference>
<sequence>MEMIFIIFFFLVGGLWETEALISVSGAVGEQVRITCSHANAFYNVKYFCRGNCDYEDVLISSWETKGSNAKYSITDEGNTFIVTISHLKKEDTGTYWCGIERAGLDTYNEVVLTVTEGNIQNPENDEKLVYIKAGLGVVAFAAVMLVLVLFLRHRKRHIIIASSGEDHDATVSRQKEDALHSNTCPSSDSEKADDQIESIYQKQDTRKDYTGNIYSNIKGSSEAQIQSDALVYATVSLKTPAERSPATPDTALVTYSTVTHTSTDESTLCSDVATQC</sequence>
<evidence type="ECO:0000259" key="7">
    <source>
        <dbReference type="PROSITE" id="PS50835"/>
    </source>
</evidence>
<dbReference type="InterPro" id="IPR013783">
    <property type="entry name" value="Ig-like_fold"/>
</dbReference>
<evidence type="ECO:0000256" key="1">
    <source>
        <dbReference type="ARBA" id="ARBA00004370"/>
    </source>
</evidence>
<proteinExistence type="predicted"/>
<keyword evidence="5" id="KW-1133">Transmembrane helix</keyword>
<evidence type="ECO:0000313" key="8">
    <source>
        <dbReference type="EMBL" id="KAK2815867.1"/>
    </source>
</evidence>
<name>A0AA88LKE1_CHASR</name>
<dbReference type="Proteomes" id="UP001187415">
    <property type="component" value="Unassembled WGS sequence"/>
</dbReference>
<gene>
    <name evidence="8" type="ORF">Q5P01_026334</name>
</gene>
<reference evidence="8" key="1">
    <citation type="submission" date="2023-07" db="EMBL/GenBank/DDBJ databases">
        <title>Chromosome-level Genome Assembly of Striped Snakehead (Channa striata).</title>
        <authorList>
            <person name="Liu H."/>
        </authorList>
    </citation>
    <scope>NUCLEOTIDE SEQUENCE</scope>
    <source>
        <strain evidence="8">Gz</strain>
        <tissue evidence="8">Muscle</tissue>
    </source>
</reference>
<accession>A0AA88LKE1</accession>
<protein>
    <recommendedName>
        <fullName evidence="7">Ig-like domain-containing protein</fullName>
    </recommendedName>
</protein>
<dbReference type="PROSITE" id="PS50835">
    <property type="entry name" value="IG_LIKE"/>
    <property type="match status" value="1"/>
</dbReference>
<keyword evidence="3 5" id="KW-0472">Membrane</keyword>
<keyword evidence="2 5" id="KW-0812">Transmembrane</keyword>
<dbReference type="Pfam" id="PF07686">
    <property type="entry name" value="V-set"/>
    <property type="match status" value="1"/>
</dbReference>
<dbReference type="InterPro" id="IPR050671">
    <property type="entry name" value="CD300_family_receptors"/>
</dbReference>
<feature type="region of interest" description="Disordered" evidence="4">
    <location>
        <begin position="171"/>
        <end position="194"/>
    </location>
</feature>
<feature type="chain" id="PRO_5041719922" description="Ig-like domain-containing protein" evidence="6">
    <location>
        <begin position="21"/>
        <end position="277"/>
    </location>
</feature>
<dbReference type="SUPFAM" id="SSF48726">
    <property type="entry name" value="Immunoglobulin"/>
    <property type="match status" value="1"/>
</dbReference>
<evidence type="ECO:0000256" key="6">
    <source>
        <dbReference type="SAM" id="SignalP"/>
    </source>
</evidence>
<comment type="subcellular location">
    <subcellularLocation>
        <location evidence="1">Membrane</location>
    </subcellularLocation>
</comment>
<organism evidence="8 9">
    <name type="scientific">Channa striata</name>
    <name type="common">Snakehead murrel</name>
    <name type="synonym">Ophicephalus striatus</name>
    <dbReference type="NCBI Taxonomy" id="64152"/>
    <lineage>
        <taxon>Eukaryota</taxon>
        <taxon>Metazoa</taxon>
        <taxon>Chordata</taxon>
        <taxon>Craniata</taxon>
        <taxon>Vertebrata</taxon>
        <taxon>Euteleostomi</taxon>
        <taxon>Actinopterygii</taxon>
        <taxon>Neopterygii</taxon>
        <taxon>Teleostei</taxon>
        <taxon>Neoteleostei</taxon>
        <taxon>Acanthomorphata</taxon>
        <taxon>Anabantaria</taxon>
        <taxon>Anabantiformes</taxon>
        <taxon>Channoidei</taxon>
        <taxon>Channidae</taxon>
        <taxon>Channa</taxon>
    </lineage>
</organism>
<feature type="domain" description="Ig-like" evidence="7">
    <location>
        <begin position="29"/>
        <end position="114"/>
    </location>
</feature>
<dbReference type="InterPro" id="IPR003599">
    <property type="entry name" value="Ig_sub"/>
</dbReference>
<evidence type="ECO:0000256" key="2">
    <source>
        <dbReference type="ARBA" id="ARBA00022692"/>
    </source>
</evidence>
<keyword evidence="9" id="KW-1185">Reference proteome</keyword>
<feature type="signal peptide" evidence="6">
    <location>
        <begin position="1"/>
        <end position="20"/>
    </location>
</feature>
<dbReference type="InterPro" id="IPR036179">
    <property type="entry name" value="Ig-like_dom_sf"/>
</dbReference>
<comment type="caution">
    <text evidence="8">The sequence shown here is derived from an EMBL/GenBank/DDBJ whole genome shotgun (WGS) entry which is preliminary data.</text>
</comment>
<feature type="transmembrane region" description="Helical" evidence="5">
    <location>
        <begin position="130"/>
        <end position="152"/>
    </location>
</feature>
<dbReference type="InterPro" id="IPR013106">
    <property type="entry name" value="Ig_V-set"/>
</dbReference>
<feature type="compositionally biased region" description="Basic and acidic residues" evidence="4">
    <location>
        <begin position="171"/>
        <end position="180"/>
    </location>
</feature>